<evidence type="ECO:0000313" key="1">
    <source>
        <dbReference type="EMBL" id="OGM08811.1"/>
    </source>
</evidence>
<dbReference type="EMBL" id="MGFQ01000035">
    <property type="protein sequence ID" value="OGM08811.1"/>
    <property type="molecule type" value="Genomic_DNA"/>
</dbReference>
<organism evidence="1 2">
    <name type="scientific">Candidatus Woesebacteria bacterium RBG_13_36_22</name>
    <dbReference type="NCBI Taxonomy" id="1802478"/>
    <lineage>
        <taxon>Bacteria</taxon>
        <taxon>Candidatus Woeseibacteriota</taxon>
    </lineage>
</organism>
<reference evidence="1 2" key="1">
    <citation type="journal article" date="2016" name="Nat. Commun.">
        <title>Thousands of microbial genomes shed light on interconnected biogeochemical processes in an aquifer system.</title>
        <authorList>
            <person name="Anantharaman K."/>
            <person name="Brown C.T."/>
            <person name="Hug L.A."/>
            <person name="Sharon I."/>
            <person name="Castelle C.J."/>
            <person name="Probst A.J."/>
            <person name="Thomas B.C."/>
            <person name="Singh A."/>
            <person name="Wilkins M.J."/>
            <person name="Karaoz U."/>
            <person name="Brodie E.L."/>
            <person name="Williams K.H."/>
            <person name="Hubbard S.S."/>
            <person name="Banfield J.F."/>
        </authorList>
    </citation>
    <scope>NUCLEOTIDE SEQUENCE [LARGE SCALE GENOMIC DNA]</scope>
</reference>
<comment type="caution">
    <text evidence="1">The sequence shown here is derived from an EMBL/GenBank/DDBJ whole genome shotgun (WGS) entry which is preliminary data.</text>
</comment>
<gene>
    <name evidence="1" type="ORF">A2Z67_02280</name>
</gene>
<sequence length="223" mass="25900">MKTKVKKSNVGKIKVSRFPINQPKLNLACGKNKVEGFFGVDKVIVPGLVDEVVDLTLFPWPIKSESTDEIICSHYVEHIPHDSFTSSFENILRKKVNYADFRKEMIKFFNIVPSEGFVAFMEELHRIMKKGSLAKIICPYWSSIRCWQDPTHRRGMNEASFLYFNKAWRDVNVGQYPITTDFDYSYGYDISPDLLTKAQEVKDFAIKNYTNAVMDIQYLLTKR</sequence>
<dbReference type="Proteomes" id="UP000176939">
    <property type="component" value="Unassembled WGS sequence"/>
</dbReference>
<dbReference type="AlphaFoldDB" id="A0A1F7X1G4"/>
<name>A0A1F7X1G4_9BACT</name>
<protein>
    <recommendedName>
        <fullName evidence="3">Methyltransferase type 11 domain-containing protein</fullName>
    </recommendedName>
</protein>
<accession>A0A1F7X1G4</accession>
<proteinExistence type="predicted"/>
<evidence type="ECO:0008006" key="3">
    <source>
        <dbReference type="Google" id="ProtNLM"/>
    </source>
</evidence>
<evidence type="ECO:0000313" key="2">
    <source>
        <dbReference type="Proteomes" id="UP000176939"/>
    </source>
</evidence>